<dbReference type="Pfam" id="PF01396">
    <property type="entry name" value="Zn_ribbon_Top1"/>
    <property type="match status" value="1"/>
</dbReference>
<gene>
    <name evidence="2" type="ORF">LCGC14_0642270</name>
</gene>
<dbReference type="GO" id="GO:0003916">
    <property type="term" value="F:DNA topoisomerase activity"/>
    <property type="evidence" value="ECO:0007669"/>
    <property type="project" value="InterPro"/>
</dbReference>
<comment type="caution">
    <text evidence="2">The sequence shown here is derived from an EMBL/GenBank/DDBJ whole genome shotgun (WGS) entry which is preliminary data.</text>
</comment>
<evidence type="ECO:0000259" key="1">
    <source>
        <dbReference type="Pfam" id="PF01396"/>
    </source>
</evidence>
<reference evidence="2" key="1">
    <citation type="journal article" date="2015" name="Nature">
        <title>Complex archaea that bridge the gap between prokaryotes and eukaryotes.</title>
        <authorList>
            <person name="Spang A."/>
            <person name="Saw J.H."/>
            <person name="Jorgensen S.L."/>
            <person name="Zaremba-Niedzwiedzka K."/>
            <person name="Martijn J."/>
            <person name="Lind A.E."/>
            <person name="van Eijk R."/>
            <person name="Schleper C."/>
            <person name="Guy L."/>
            <person name="Ettema T.J."/>
        </authorList>
    </citation>
    <scope>NUCLEOTIDE SEQUENCE</scope>
</reference>
<protein>
    <recommendedName>
        <fullName evidence="1">DNA topoisomerase type IA zn finger domain-containing protein</fullName>
    </recommendedName>
</protein>
<evidence type="ECO:0000313" key="2">
    <source>
        <dbReference type="EMBL" id="KKN49520.1"/>
    </source>
</evidence>
<feature type="domain" description="DNA topoisomerase type IA zn finger" evidence="1">
    <location>
        <begin position="14"/>
        <end position="52"/>
    </location>
</feature>
<accession>A0A0F9QYX2</accession>
<dbReference type="GO" id="GO:0003677">
    <property type="term" value="F:DNA binding"/>
    <property type="evidence" value="ECO:0007669"/>
    <property type="project" value="InterPro"/>
</dbReference>
<proteinExistence type="predicted"/>
<sequence length="61" mass="6824">MKNLKELIGTEIEKTCPDCGAKFKIRQNSNDLSFFLGCSGYPKCTTTAPIPEDLQIQEFPI</sequence>
<dbReference type="Gene3D" id="3.30.65.10">
    <property type="entry name" value="Bacterial Topoisomerase I, domain 1"/>
    <property type="match status" value="1"/>
</dbReference>
<organism evidence="2">
    <name type="scientific">marine sediment metagenome</name>
    <dbReference type="NCBI Taxonomy" id="412755"/>
    <lineage>
        <taxon>unclassified sequences</taxon>
        <taxon>metagenomes</taxon>
        <taxon>ecological metagenomes</taxon>
    </lineage>
</organism>
<name>A0A0F9QYX2_9ZZZZ</name>
<dbReference type="GO" id="GO:0006265">
    <property type="term" value="P:DNA topological change"/>
    <property type="evidence" value="ECO:0007669"/>
    <property type="project" value="InterPro"/>
</dbReference>
<dbReference type="GO" id="GO:0005694">
    <property type="term" value="C:chromosome"/>
    <property type="evidence" value="ECO:0007669"/>
    <property type="project" value="InterPro"/>
</dbReference>
<dbReference type="EMBL" id="LAZR01001165">
    <property type="protein sequence ID" value="KKN49520.1"/>
    <property type="molecule type" value="Genomic_DNA"/>
</dbReference>
<dbReference type="InterPro" id="IPR013498">
    <property type="entry name" value="Topo_IA_Znf"/>
</dbReference>
<dbReference type="AlphaFoldDB" id="A0A0F9QYX2"/>
<dbReference type="SUPFAM" id="SSF57783">
    <property type="entry name" value="Zinc beta-ribbon"/>
    <property type="match status" value="1"/>
</dbReference>